<dbReference type="PANTHER" id="PTHR43135:SF3">
    <property type="entry name" value="ALPHA-D-RIBOSE 1-METHYLPHOSPHONATE 5-TRIPHOSPHATE DIPHOSPHATASE"/>
    <property type="match status" value="1"/>
</dbReference>
<dbReference type="SUPFAM" id="SSF51556">
    <property type="entry name" value="Metallo-dependent hydrolases"/>
    <property type="match status" value="1"/>
</dbReference>
<dbReference type="OrthoDB" id="9776488at2"/>
<dbReference type="GO" id="GO:0016810">
    <property type="term" value="F:hydrolase activity, acting on carbon-nitrogen (but not peptide) bonds"/>
    <property type="evidence" value="ECO:0007669"/>
    <property type="project" value="InterPro"/>
</dbReference>
<dbReference type="Gene3D" id="2.30.40.10">
    <property type="entry name" value="Urease, subunit C, domain 1"/>
    <property type="match status" value="1"/>
</dbReference>
<dbReference type="RefSeq" id="WP_114372208.1">
    <property type="nucleotide sequence ID" value="NZ_CP031092.1"/>
</dbReference>
<gene>
    <name evidence="2" type="ORF">DT065_07610</name>
</gene>
<proteinExistence type="predicted"/>
<dbReference type="EMBL" id="CP031092">
    <property type="protein sequence ID" value="AXF55905.1"/>
    <property type="molecule type" value="Genomic_DNA"/>
</dbReference>
<dbReference type="GO" id="GO:0019700">
    <property type="term" value="P:organic phosphonate catabolic process"/>
    <property type="evidence" value="ECO:0007669"/>
    <property type="project" value="InterPro"/>
</dbReference>
<dbReference type="NCBIfam" id="NF011987">
    <property type="entry name" value="PRK15446.2-3"/>
    <property type="match status" value="1"/>
</dbReference>
<dbReference type="PIRSF" id="PIRSF038971">
    <property type="entry name" value="PhnM"/>
    <property type="match status" value="1"/>
</dbReference>
<dbReference type="Gene3D" id="3.20.20.140">
    <property type="entry name" value="Metal-dependent hydrolases"/>
    <property type="match status" value="2"/>
</dbReference>
<dbReference type="PANTHER" id="PTHR43135">
    <property type="entry name" value="ALPHA-D-RIBOSE 1-METHYLPHOSPHONATE 5-TRIPHOSPHATE DIPHOSPHATASE"/>
    <property type="match status" value="1"/>
</dbReference>
<name>A0A345BY74_9BACI</name>
<dbReference type="AlphaFoldDB" id="A0A345BY74"/>
<dbReference type="EC" id="3.6.1.63" evidence="2"/>
<dbReference type="Pfam" id="PF01979">
    <property type="entry name" value="Amidohydro_1"/>
    <property type="match status" value="1"/>
</dbReference>
<evidence type="ECO:0000313" key="2">
    <source>
        <dbReference type="EMBL" id="AXF55905.1"/>
    </source>
</evidence>
<feature type="domain" description="Amidohydrolase-related" evidence="1">
    <location>
        <begin position="55"/>
        <end position="381"/>
    </location>
</feature>
<dbReference type="InterPro" id="IPR051781">
    <property type="entry name" value="Metallo-dep_Hydrolase"/>
</dbReference>
<evidence type="ECO:0000259" key="1">
    <source>
        <dbReference type="Pfam" id="PF01979"/>
    </source>
</evidence>
<dbReference type="InterPro" id="IPR032466">
    <property type="entry name" value="Metal_Hydrolase"/>
</dbReference>
<dbReference type="NCBIfam" id="NF011990">
    <property type="entry name" value="PRK15446.2-6"/>
    <property type="match status" value="1"/>
</dbReference>
<dbReference type="Proteomes" id="UP000252100">
    <property type="component" value="Chromosome"/>
</dbReference>
<dbReference type="KEGG" id="rue:DT065_07610"/>
<dbReference type="SUPFAM" id="SSF51338">
    <property type="entry name" value="Composite domain of metallo-dependent hydrolases"/>
    <property type="match status" value="1"/>
</dbReference>
<keyword evidence="3" id="KW-1185">Reference proteome</keyword>
<dbReference type="InterPro" id="IPR006680">
    <property type="entry name" value="Amidohydro-rel"/>
</dbReference>
<protein>
    <submittedName>
        <fullName evidence="2">Alpha-D-ribose 1-methylphosphonate 5-triphosphate diphosphatase</fullName>
        <ecNumber evidence="2">3.6.1.63</ecNumber>
    </submittedName>
</protein>
<reference evidence="2 3" key="1">
    <citation type="journal article" date="2018" name="J. Microbiol.">
        <title>Salicibibacter kimchii gen. nov., sp. nov., a moderately halophilic and alkalitolerant bacterium in the family Bacillaceae, isolated from kimchi.</title>
        <authorList>
            <person name="Jang J.Y."/>
            <person name="Oh Y.J."/>
            <person name="Lim S.K."/>
            <person name="Park H.K."/>
            <person name="Lee C."/>
            <person name="Kim J.Y."/>
            <person name="Lee M.A."/>
            <person name="Choi H.J."/>
        </authorList>
    </citation>
    <scope>NUCLEOTIDE SEQUENCE [LARGE SCALE GENOMIC DNA]</scope>
    <source>
        <strain evidence="2 3">NKC1-1</strain>
    </source>
</reference>
<accession>A0A345BY74</accession>
<dbReference type="InterPro" id="IPR012696">
    <property type="entry name" value="PhnM"/>
</dbReference>
<sequence>MHTGTRRIINGNIVTPNEVIIGGSIEMENGIITDVLPHSRVRSLASDDIDAHANWIIPGIIDTHSDAIEKEIQPRPSSLFSAKQAFMELEKKLVLQGITTMYHSLSLREHKSGKQRSNETVVQLLEDINEMKQHPRLINHKTHIRFEITNVKAIPIVREWLESRKMDQLSFTDHTPGQGQYRNREELKSYLMGTQQMTEQEAFQWMDMYLELEKIDQQHLREIADIALRQNIPLASHDDDTLEKIEAAKKWHASISEFPITLDIAQAAKEAGLYVVLGAPNIILGGSHNNNLSALEALKSGAVDVLCSDYYPPAMLQAAFYLYKQGFLSIPESINLISYNPAKALGITENVGALQPGLDADILIVNDNNAYPAVERTILKGSTVGQLTYQPTKQLTKG</sequence>
<organism evidence="2 3">
    <name type="scientific">Salicibibacter kimchii</name>
    <dbReference type="NCBI Taxonomy" id="2099786"/>
    <lineage>
        <taxon>Bacteria</taxon>
        <taxon>Bacillati</taxon>
        <taxon>Bacillota</taxon>
        <taxon>Bacilli</taxon>
        <taxon>Bacillales</taxon>
        <taxon>Bacillaceae</taxon>
        <taxon>Salicibibacter</taxon>
    </lineage>
</organism>
<keyword evidence="2" id="KW-0378">Hydrolase</keyword>
<evidence type="ECO:0000313" key="3">
    <source>
        <dbReference type="Proteomes" id="UP000252100"/>
    </source>
</evidence>
<dbReference type="InterPro" id="IPR011059">
    <property type="entry name" value="Metal-dep_hydrolase_composite"/>
</dbReference>
<dbReference type="NCBIfam" id="NF011984">
    <property type="entry name" value="PRK15446.1-5"/>
    <property type="match status" value="1"/>
</dbReference>